<evidence type="ECO:0000256" key="1">
    <source>
        <dbReference type="ARBA" id="ARBA00022485"/>
    </source>
</evidence>
<dbReference type="Gene3D" id="3.50.50.60">
    <property type="entry name" value="FAD/NAD(P)-binding domain"/>
    <property type="match status" value="1"/>
</dbReference>
<organism evidence="6 7">
    <name type="scientific">Puniceicoccus vermicola</name>
    <dbReference type="NCBI Taxonomy" id="388746"/>
    <lineage>
        <taxon>Bacteria</taxon>
        <taxon>Pseudomonadati</taxon>
        <taxon>Verrucomicrobiota</taxon>
        <taxon>Opitutia</taxon>
        <taxon>Puniceicoccales</taxon>
        <taxon>Puniceicoccaceae</taxon>
        <taxon>Puniceicoccus</taxon>
    </lineage>
</organism>
<keyword evidence="2" id="KW-0479">Metal-binding</keyword>
<sequence>MNQKNVRPRVSAYSDYDVIVVGGGPTGCTAAAAAAREGAKTLLIESTAMLGGSGTGALVPAWCPFSDKKQIIYRGLAETVLNRCKEHQAHVSPEDLDWVPIDPELLKRVYDELLAENGAEVLFQTQLCSVETDKSGTVEAILVANKGGLSRIRAKTFIDATGDADLCAWAGAEFHKGDEQGDLMPATHCFILSNVDEKAFRETCDNGRRLMGNHPETRFYEIIESDQYPLIQDAHACCNLIGPGTVGFNAGHIWNVDNTDSFSVSKGLAIGRQLASQFHQAFSEYYPEAFGKSFLVTTGSVLGIRESRRIVGDYSLTLDDYIQRRSFEDEIGRNCYFIDIHHSLKEAEEHVKEKADGLSTPALHYGPGESHGIPFHCLIPRDLKNVIVAGRSISCDRHVQGSVRVMPVCLTMGEAAGTAAAMSQKDGGAIRSVSVPTLREKLRHYGAYLPELSAESVSS</sequence>
<name>A0A7X1B1E4_9BACT</name>
<evidence type="ECO:0000256" key="4">
    <source>
        <dbReference type="ARBA" id="ARBA00023004"/>
    </source>
</evidence>
<evidence type="ECO:0000313" key="6">
    <source>
        <dbReference type="EMBL" id="MBC2603777.1"/>
    </source>
</evidence>
<evidence type="ECO:0000256" key="3">
    <source>
        <dbReference type="ARBA" id="ARBA00023002"/>
    </source>
</evidence>
<dbReference type="AlphaFoldDB" id="A0A7X1B1E4"/>
<dbReference type="GO" id="GO:0046872">
    <property type="term" value="F:metal ion binding"/>
    <property type="evidence" value="ECO:0007669"/>
    <property type="project" value="UniProtKB-KW"/>
</dbReference>
<dbReference type="RefSeq" id="WP_185694415.1">
    <property type="nucleotide sequence ID" value="NZ_JBEPNX010000001.1"/>
</dbReference>
<keyword evidence="1" id="KW-0004">4Fe-4S</keyword>
<reference evidence="6 7" key="1">
    <citation type="submission" date="2020-07" db="EMBL/GenBank/DDBJ databases">
        <authorList>
            <person name="Feng X."/>
        </authorList>
    </citation>
    <scope>NUCLEOTIDE SEQUENCE [LARGE SCALE GENOMIC DNA]</scope>
    <source>
        <strain evidence="6 7">JCM14086</strain>
    </source>
</reference>
<keyword evidence="4" id="KW-0408">Iron</keyword>
<accession>A0A7X1B1E4</accession>
<dbReference type="PRINTS" id="PR00368">
    <property type="entry name" value="FADPNR"/>
</dbReference>
<evidence type="ECO:0000256" key="5">
    <source>
        <dbReference type="ARBA" id="ARBA00023014"/>
    </source>
</evidence>
<proteinExistence type="predicted"/>
<dbReference type="PANTHER" id="PTHR43498:SF1">
    <property type="entry name" value="COB--COM HETERODISULFIDE REDUCTASE IRON-SULFUR SUBUNIT A"/>
    <property type="match status" value="1"/>
</dbReference>
<dbReference type="InterPro" id="IPR039650">
    <property type="entry name" value="HdrA-like"/>
</dbReference>
<comment type="caution">
    <text evidence="6">The sequence shown here is derived from an EMBL/GenBank/DDBJ whole genome shotgun (WGS) entry which is preliminary data.</text>
</comment>
<dbReference type="GO" id="GO:0016491">
    <property type="term" value="F:oxidoreductase activity"/>
    <property type="evidence" value="ECO:0007669"/>
    <property type="project" value="UniProtKB-KW"/>
</dbReference>
<keyword evidence="3" id="KW-0560">Oxidoreductase</keyword>
<dbReference type="PANTHER" id="PTHR43498">
    <property type="entry name" value="FERREDOXIN:COB-COM HETERODISULFIDE REDUCTASE SUBUNIT A"/>
    <property type="match status" value="1"/>
</dbReference>
<protein>
    <submittedName>
        <fullName evidence="6">FAD-dependent oxidoreductase</fullName>
    </submittedName>
</protein>
<gene>
    <name evidence="6" type="ORF">H5P30_18515</name>
</gene>
<dbReference type="InterPro" id="IPR036188">
    <property type="entry name" value="FAD/NAD-bd_sf"/>
</dbReference>
<keyword evidence="7" id="KW-1185">Reference proteome</keyword>
<dbReference type="SUPFAM" id="SSF51905">
    <property type="entry name" value="FAD/NAD(P)-binding domain"/>
    <property type="match status" value="1"/>
</dbReference>
<dbReference type="Proteomes" id="UP000525652">
    <property type="component" value="Unassembled WGS sequence"/>
</dbReference>
<evidence type="ECO:0000256" key="2">
    <source>
        <dbReference type="ARBA" id="ARBA00022723"/>
    </source>
</evidence>
<dbReference type="Pfam" id="PF12831">
    <property type="entry name" value="FAD_oxidored"/>
    <property type="match status" value="1"/>
</dbReference>
<evidence type="ECO:0000313" key="7">
    <source>
        <dbReference type="Proteomes" id="UP000525652"/>
    </source>
</evidence>
<dbReference type="GO" id="GO:0051539">
    <property type="term" value="F:4 iron, 4 sulfur cluster binding"/>
    <property type="evidence" value="ECO:0007669"/>
    <property type="project" value="UniProtKB-KW"/>
</dbReference>
<keyword evidence="5" id="KW-0411">Iron-sulfur</keyword>
<dbReference type="EMBL" id="JACHVA010000132">
    <property type="protein sequence ID" value="MBC2603777.1"/>
    <property type="molecule type" value="Genomic_DNA"/>
</dbReference>